<organism evidence="2 3">
    <name type="scientific">Anaerotignum neopropionicum</name>
    <dbReference type="NCBI Taxonomy" id="36847"/>
    <lineage>
        <taxon>Bacteria</taxon>
        <taxon>Bacillati</taxon>
        <taxon>Bacillota</taxon>
        <taxon>Clostridia</taxon>
        <taxon>Lachnospirales</taxon>
        <taxon>Anaerotignaceae</taxon>
        <taxon>Anaerotignum</taxon>
    </lineage>
</organism>
<evidence type="ECO:0008006" key="4">
    <source>
        <dbReference type="Google" id="ProtNLM"/>
    </source>
</evidence>
<reference evidence="2 3" key="1">
    <citation type="submission" date="2016-01" db="EMBL/GenBank/DDBJ databases">
        <title>Genome sequence of Clostridium neopropionicum X4, DSM-3847.</title>
        <authorList>
            <person name="Poehlein A."/>
            <person name="Beck M.H."/>
            <person name="Bengelsdorf F.R."/>
            <person name="Daniel R."/>
            <person name="Duerre P."/>
        </authorList>
    </citation>
    <scope>NUCLEOTIDE SEQUENCE [LARGE SCALE GENOMIC DNA]</scope>
    <source>
        <strain evidence="2 3">DSM-3847</strain>
    </source>
</reference>
<sequence length="147" mass="16236">MKKKLWLGAVLFGIILGLTACSEAENGPVANEENISIDFVNQTGEDVGILRVRPDEEADWSDNLLQEEVWKQNYVMPVSFRGELPKAENGWQVEMKFLDGTEGIWQGVALENNTTAVFSYENGLPVVEIEEGAKESGQDSNEGNATE</sequence>
<keyword evidence="1" id="KW-0732">Signal</keyword>
<dbReference type="Proteomes" id="UP000070539">
    <property type="component" value="Unassembled WGS sequence"/>
</dbReference>
<evidence type="ECO:0000313" key="3">
    <source>
        <dbReference type="Proteomes" id="UP000070539"/>
    </source>
</evidence>
<dbReference type="STRING" id="36847.CLNEO_25290"/>
<proteinExistence type="predicted"/>
<feature type="signal peptide" evidence="1">
    <location>
        <begin position="1"/>
        <end position="20"/>
    </location>
</feature>
<dbReference type="EMBL" id="LRVM01000011">
    <property type="protein sequence ID" value="KXL52013.1"/>
    <property type="molecule type" value="Genomic_DNA"/>
</dbReference>
<dbReference type="AlphaFoldDB" id="A0A136WBV8"/>
<dbReference type="PROSITE" id="PS51257">
    <property type="entry name" value="PROKAR_LIPOPROTEIN"/>
    <property type="match status" value="1"/>
</dbReference>
<evidence type="ECO:0000256" key="1">
    <source>
        <dbReference type="SAM" id="SignalP"/>
    </source>
</evidence>
<dbReference type="OrthoDB" id="9760550at2"/>
<evidence type="ECO:0000313" key="2">
    <source>
        <dbReference type="EMBL" id="KXL52013.1"/>
    </source>
</evidence>
<keyword evidence="3" id="KW-1185">Reference proteome</keyword>
<protein>
    <recommendedName>
        <fullName evidence="4">Lipoprotein</fullName>
    </recommendedName>
</protein>
<name>A0A136WBV8_9FIRM</name>
<accession>A0A136WBV8</accession>
<gene>
    <name evidence="2" type="ORF">CLNEO_25290</name>
</gene>
<feature type="chain" id="PRO_5038923707" description="Lipoprotein" evidence="1">
    <location>
        <begin position="21"/>
        <end position="147"/>
    </location>
</feature>
<dbReference type="RefSeq" id="WP_066089828.1">
    <property type="nucleotide sequence ID" value="NZ_LRVM01000011.1"/>
</dbReference>
<comment type="caution">
    <text evidence="2">The sequence shown here is derived from an EMBL/GenBank/DDBJ whole genome shotgun (WGS) entry which is preliminary data.</text>
</comment>